<accession>A0ABT2JB39</accession>
<organism evidence="2 3">
    <name type="scientific">Actinophytocola gossypii</name>
    <dbReference type="NCBI Taxonomy" id="2812003"/>
    <lineage>
        <taxon>Bacteria</taxon>
        <taxon>Bacillati</taxon>
        <taxon>Actinomycetota</taxon>
        <taxon>Actinomycetes</taxon>
        <taxon>Pseudonocardiales</taxon>
        <taxon>Pseudonocardiaceae</taxon>
    </lineage>
</organism>
<sequence>MNTRRPVLVAVLLGVVGAVAATVLGFLTFGAQATAAPDHLPLAVSASDDALRPAAQLIAERGGDTVEWRVAEPDAARQLLADKEVYGILELEAGQRGVTPTVVVSGAVNPQGTQVAQQILTGAANGLAGALGQQGVQVAPPSVDTVHAASTAARTAPLAASALLWLGGLVASIAFGLLVVRSGMRVGPLARATLLTSAAVLVSGAVVGLLRLWDADLPLGADVLGFVLLTAVAFASVQGALLRLLRLRAAVILGPLYLLAPAVAGQVPEMLDPAYRTLLWSWTPFRFSTEGLRSLLQGTPDAPDVRLGVLVLAGMAVAGLVVMLWPGRAGATPEPASTTAREPVLTG</sequence>
<dbReference type="EMBL" id="JAFFZE010000013">
    <property type="protein sequence ID" value="MCT2584665.1"/>
    <property type="molecule type" value="Genomic_DNA"/>
</dbReference>
<name>A0ABT2JB39_9PSEU</name>
<evidence type="ECO:0000313" key="3">
    <source>
        <dbReference type="Proteomes" id="UP001156441"/>
    </source>
</evidence>
<keyword evidence="1" id="KW-0472">Membrane</keyword>
<dbReference type="InterPro" id="IPR006311">
    <property type="entry name" value="TAT_signal"/>
</dbReference>
<dbReference type="PROSITE" id="PS51318">
    <property type="entry name" value="TAT"/>
    <property type="match status" value="1"/>
</dbReference>
<evidence type="ECO:0000256" key="1">
    <source>
        <dbReference type="SAM" id="Phobius"/>
    </source>
</evidence>
<dbReference type="Proteomes" id="UP001156441">
    <property type="component" value="Unassembled WGS sequence"/>
</dbReference>
<keyword evidence="1" id="KW-1133">Transmembrane helix</keyword>
<evidence type="ECO:0000313" key="2">
    <source>
        <dbReference type="EMBL" id="MCT2584665.1"/>
    </source>
</evidence>
<dbReference type="RefSeq" id="WP_260192073.1">
    <property type="nucleotide sequence ID" value="NZ_JAFFZE010000013.1"/>
</dbReference>
<keyword evidence="1" id="KW-0812">Transmembrane</keyword>
<keyword evidence="3" id="KW-1185">Reference proteome</keyword>
<protein>
    <submittedName>
        <fullName evidence="2">ABC transporter permease</fullName>
    </submittedName>
</protein>
<feature type="transmembrane region" description="Helical" evidence="1">
    <location>
        <begin position="249"/>
        <end position="267"/>
    </location>
</feature>
<feature type="transmembrane region" description="Helical" evidence="1">
    <location>
        <begin position="305"/>
        <end position="325"/>
    </location>
</feature>
<feature type="transmembrane region" description="Helical" evidence="1">
    <location>
        <begin position="192"/>
        <end position="213"/>
    </location>
</feature>
<comment type="caution">
    <text evidence="2">The sequence shown here is derived from an EMBL/GenBank/DDBJ whole genome shotgun (WGS) entry which is preliminary data.</text>
</comment>
<proteinExistence type="predicted"/>
<feature type="transmembrane region" description="Helical" evidence="1">
    <location>
        <begin position="158"/>
        <end position="180"/>
    </location>
</feature>
<reference evidence="2 3" key="1">
    <citation type="submission" date="2021-02" db="EMBL/GenBank/DDBJ databases">
        <title>Actinophytocola xerophila sp. nov., isolated from soil of cotton cropping field.</title>
        <authorList>
            <person name="Huang R."/>
            <person name="Chen X."/>
            <person name="Ge X."/>
            <person name="Liu W."/>
        </authorList>
    </citation>
    <scope>NUCLEOTIDE SEQUENCE [LARGE SCALE GENOMIC DNA]</scope>
    <source>
        <strain evidence="2 3">S1-96</strain>
    </source>
</reference>
<gene>
    <name evidence="2" type="ORF">JT362_16230</name>
</gene>
<feature type="transmembrane region" description="Helical" evidence="1">
    <location>
        <begin position="219"/>
        <end position="237"/>
    </location>
</feature>